<dbReference type="HOGENOM" id="CLU_102269_0_0_1"/>
<sequence length="160" mass="16894">MMFLNHFILAFASVTYALHVPVDLNPSSNLSIPRGPAARRCDIGECINFALDVITMDFPAAIVLSIQQDISEVQTCLTDIENDKPLLNCFGACGQPGNNVLQTAQCGVTCVVQNGVPGSCVTMLGDVALAVIATTSPEAAILVMFIQAIECELQVSSCST</sequence>
<organism evidence="2 3">
    <name type="scientific">Laccaria amethystina LaAM-08-1</name>
    <dbReference type="NCBI Taxonomy" id="1095629"/>
    <lineage>
        <taxon>Eukaryota</taxon>
        <taxon>Fungi</taxon>
        <taxon>Dikarya</taxon>
        <taxon>Basidiomycota</taxon>
        <taxon>Agaricomycotina</taxon>
        <taxon>Agaricomycetes</taxon>
        <taxon>Agaricomycetidae</taxon>
        <taxon>Agaricales</taxon>
        <taxon>Agaricineae</taxon>
        <taxon>Hydnangiaceae</taxon>
        <taxon>Laccaria</taxon>
    </lineage>
</organism>
<feature type="chain" id="PRO_5002222938" description="Hydrophobin" evidence="1">
    <location>
        <begin position="18"/>
        <end position="160"/>
    </location>
</feature>
<evidence type="ECO:0000313" key="3">
    <source>
        <dbReference type="Proteomes" id="UP000054477"/>
    </source>
</evidence>
<evidence type="ECO:0008006" key="4">
    <source>
        <dbReference type="Google" id="ProtNLM"/>
    </source>
</evidence>
<dbReference type="Proteomes" id="UP000054477">
    <property type="component" value="Unassembled WGS sequence"/>
</dbReference>
<proteinExistence type="predicted"/>
<dbReference type="EMBL" id="KN838572">
    <property type="protein sequence ID" value="KIK04144.1"/>
    <property type="molecule type" value="Genomic_DNA"/>
</dbReference>
<reference evidence="2 3" key="1">
    <citation type="submission" date="2014-04" db="EMBL/GenBank/DDBJ databases">
        <authorList>
            <consortium name="DOE Joint Genome Institute"/>
            <person name="Kuo A."/>
            <person name="Kohler A."/>
            <person name="Nagy L.G."/>
            <person name="Floudas D."/>
            <person name="Copeland A."/>
            <person name="Barry K.W."/>
            <person name="Cichocki N."/>
            <person name="Veneault-Fourrey C."/>
            <person name="LaButti K."/>
            <person name="Lindquist E.A."/>
            <person name="Lipzen A."/>
            <person name="Lundell T."/>
            <person name="Morin E."/>
            <person name="Murat C."/>
            <person name="Sun H."/>
            <person name="Tunlid A."/>
            <person name="Henrissat B."/>
            <person name="Grigoriev I.V."/>
            <person name="Hibbett D.S."/>
            <person name="Martin F."/>
            <person name="Nordberg H.P."/>
            <person name="Cantor M.N."/>
            <person name="Hua S.X."/>
        </authorList>
    </citation>
    <scope>NUCLEOTIDE SEQUENCE [LARGE SCALE GENOMIC DNA]</scope>
    <source>
        <strain evidence="2 3">LaAM-08-1</strain>
    </source>
</reference>
<keyword evidence="1" id="KW-0732">Signal</keyword>
<keyword evidence="3" id="KW-1185">Reference proteome</keyword>
<reference evidence="3" key="2">
    <citation type="submission" date="2015-01" db="EMBL/GenBank/DDBJ databases">
        <title>Evolutionary Origins and Diversification of the Mycorrhizal Mutualists.</title>
        <authorList>
            <consortium name="DOE Joint Genome Institute"/>
            <consortium name="Mycorrhizal Genomics Consortium"/>
            <person name="Kohler A."/>
            <person name="Kuo A."/>
            <person name="Nagy L.G."/>
            <person name="Floudas D."/>
            <person name="Copeland A."/>
            <person name="Barry K.W."/>
            <person name="Cichocki N."/>
            <person name="Veneault-Fourrey C."/>
            <person name="LaButti K."/>
            <person name="Lindquist E.A."/>
            <person name="Lipzen A."/>
            <person name="Lundell T."/>
            <person name="Morin E."/>
            <person name="Murat C."/>
            <person name="Riley R."/>
            <person name="Ohm R."/>
            <person name="Sun H."/>
            <person name="Tunlid A."/>
            <person name="Henrissat B."/>
            <person name="Grigoriev I.V."/>
            <person name="Hibbett D.S."/>
            <person name="Martin F."/>
        </authorList>
    </citation>
    <scope>NUCLEOTIDE SEQUENCE [LARGE SCALE GENOMIC DNA]</scope>
    <source>
        <strain evidence="3">LaAM-08-1</strain>
    </source>
</reference>
<gene>
    <name evidence="2" type="ORF">K443DRAFT_121096</name>
</gene>
<feature type="signal peptide" evidence="1">
    <location>
        <begin position="1"/>
        <end position="17"/>
    </location>
</feature>
<evidence type="ECO:0000313" key="2">
    <source>
        <dbReference type="EMBL" id="KIK04144.1"/>
    </source>
</evidence>
<evidence type="ECO:0000256" key="1">
    <source>
        <dbReference type="SAM" id="SignalP"/>
    </source>
</evidence>
<protein>
    <recommendedName>
        <fullName evidence="4">Hydrophobin</fullName>
    </recommendedName>
</protein>
<accession>A0A0C9XR45</accession>
<dbReference type="AlphaFoldDB" id="A0A0C9XR45"/>
<name>A0A0C9XR45_9AGAR</name>